<dbReference type="InterPro" id="IPR050266">
    <property type="entry name" value="AB_hydrolase_sf"/>
</dbReference>
<proteinExistence type="predicted"/>
<dbReference type="SUPFAM" id="SSF53474">
    <property type="entry name" value="alpha/beta-Hydrolases"/>
    <property type="match status" value="1"/>
</dbReference>
<protein>
    <submittedName>
        <fullName evidence="2">Alpha/beta fold hydrolase</fullName>
    </submittedName>
</protein>
<name>A0ABX1YD20_9BACL</name>
<keyword evidence="3" id="KW-1185">Reference proteome</keyword>
<dbReference type="Proteomes" id="UP000596857">
    <property type="component" value="Unassembled WGS sequence"/>
</dbReference>
<gene>
    <name evidence="2" type="ORF">GC101_04225</name>
</gene>
<dbReference type="Gene3D" id="3.40.50.1820">
    <property type="entry name" value="alpha/beta hydrolase"/>
    <property type="match status" value="1"/>
</dbReference>
<dbReference type="GO" id="GO:0016787">
    <property type="term" value="F:hydrolase activity"/>
    <property type="evidence" value="ECO:0007669"/>
    <property type="project" value="UniProtKB-KW"/>
</dbReference>
<evidence type="ECO:0000313" key="3">
    <source>
        <dbReference type="Proteomes" id="UP000596857"/>
    </source>
</evidence>
<comment type="caution">
    <text evidence="2">The sequence shown here is derived from an EMBL/GenBank/DDBJ whole genome shotgun (WGS) entry which is preliminary data.</text>
</comment>
<dbReference type="InterPro" id="IPR029058">
    <property type="entry name" value="AB_hydrolase_fold"/>
</dbReference>
<dbReference type="PRINTS" id="PR00111">
    <property type="entry name" value="ABHYDROLASE"/>
</dbReference>
<reference evidence="2 3" key="1">
    <citation type="submission" date="2019-10" db="EMBL/GenBank/DDBJ databases">
        <title>Description of Paenibacillus terricola sp. nov.</title>
        <authorList>
            <person name="Carlier A."/>
            <person name="Qi S."/>
        </authorList>
    </citation>
    <scope>NUCLEOTIDE SEQUENCE [LARGE SCALE GENOMIC DNA]</scope>
    <source>
        <strain evidence="2 3">LMG 31459</strain>
    </source>
</reference>
<sequence>MRHSLNSKPAILFLHFSGGNLNMWEGILPQFAQDYSIIAPDIRGHGQSDKPETGYHIDQMAEDMYLLLQHLQVDKCHIVGSSMGAEVGLSLAAAHPERVLSLVCEGALNNEFGEYGIFQGTAEEIVQRKEQLRAELGEREERIFNSIEEYVAEQRAELTAEGLWNEYFSAFYEHSLQQLPDGKYTYCYLNRVRTEYIVKFWDLSFEQYYQKIECPVLFLPSEEEWADESIRRNLDAFAGLLDSYEITRIPDSLHAYVWMQLPLPAGQAVKNFLNKQL</sequence>
<dbReference type="InterPro" id="IPR000073">
    <property type="entry name" value="AB_hydrolase_1"/>
</dbReference>
<accession>A0ABX1YD20</accession>
<keyword evidence="2" id="KW-0378">Hydrolase</keyword>
<dbReference type="EMBL" id="WHOB01000016">
    <property type="protein sequence ID" value="NOU78081.1"/>
    <property type="molecule type" value="Genomic_DNA"/>
</dbReference>
<dbReference type="PANTHER" id="PTHR43798:SF33">
    <property type="entry name" value="HYDROLASE, PUTATIVE (AFU_ORTHOLOGUE AFUA_2G14860)-RELATED"/>
    <property type="match status" value="1"/>
</dbReference>
<dbReference type="PANTHER" id="PTHR43798">
    <property type="entry name" value="MONOACYLGLYCEROL LIPASE"/>
    <property type="match status" value="1"/>
</dbReference>
<organism evidence="2 3">
    <name type="scientific">Paenibacillus phytohabitans</name>
    <dbReference type="NCBI Taxonomy" id="2654978"/>
    <lineage>
        <taxon>Bacteria</taxon>
        <taxon>Bacillati</taxon>
        <taxon>Bacillota</taxon>
        <taxon>Bacilli</taxon>
        <taxon>Bacillales</taxon>
        <taxon>Paenibacillaceae</taxon>
        <taxon>Paenibacillus</taxon>
    </lineage>
</organism>
<dbReference type="Pfam" id="PF00561">
    <property type="entry name" value="Abhydrolase_1"/>
    <property type="match status" value="1"/>
</dbReference>
<evidence type="ECO:0000259" key="1">
    <source>
        <dbReference type="Pfam" id="PF00561"/>
    </source>
</evidence>
<feature type="domain" description="AB hydrolase-1" evidence="1">
    <location>
        <begin position="9"/>
        <end position="254"/>
    </location>
</feature>
<evidence type="ECO:0000313" key="2">
    <source>
        <dbReference type="EMBL" id="NOU78081.1"/>
    </source>
</evidence>